<dbReference type="SUPFAM" id="SSF48576">
    <property type="entry name" value="Terpenoid synthases"/>
    <property type="match status" value="1"/>
</dbReference>
<protein>
    <submittedName>
        <fullName evidence="7">Geranylgeranyl pyrophosphate synthase</fullName>
    </submittedName>
</protein>
<dbReference type="PANTHER" id="PTHR12001">
    <property type="entry name" value="GERANYLGERANYL PYROPHOSPHATE SYNTHASE"/>
    <property type="match status" value="1"/>
</dbReference>
<evidence type="ECO:0000256" key="4">
    <source>
        <dbReference type="ARBA" id="ARBA00022723"/>
    </source>
</evidence>
<evidence type="ECO:0000256" key="2">
    <source>
        <dbReference type="ARBA" id="ARBA00006706"/>
    </source>
</evidence>
<keyword evidence="5" id="KW-0460">Magnesium</keyword>
<evidence type="ECO:0000313" key="8">
    <source>
        <dbReference type="Proteomes" id="UP001628078"/>
    </source>
</evidence>
<gene>
    <name evidence="7" type="ORF">JCM31185_00620</name>
</gene>
<sequence length="325" mass="35993">MKIHPMWHEYPIVANELTQVLNLIEKNITTDNRPVADAILDLINAGGKLLRPAYCLLFSQFHETDRHKMVALAAAMETLHTATLIHDDIIDDSDLRRGQESLQAQFGKDTAVYAGDYLFVVCFKLLANYASDLRSVQQDGRHMEAILNGELDQMAARYNLDMTIKQYIKQVSGKTGHLFALSSLLGAYESGSSRLFAKNAETIGLNVGIAFQLLDDILDYSTTSERFGKPVQNDMREGVYSAPLILAMRQDPAVFAPYLSKKAAMTDTDTQAVASLVNEYHGVALARELAEGYTDKALKAINKLPNLPAQRALEDLTASLLNRQA</sequence>
<comment type="cofactor">
    <cofactor evidence="1">
        <name>Mg(2+)</name>
        <dbReference type="ChEBI" id="CHEBI:18420"/>
    </cofactor>
</comment>
<evidence type="ECO:0000313" key="7">
    <source>
        <dbReference type="EMBL" id="GKT04773.1"/>
    </source>
</evidence>
<dbReference type="RefSeq" id="WP_407881977.1">
    <property type="nucleotide sequence ID" value="NZ_BQXO01000001.1"/>
</dbReference>
<reference evidence="7 8" key="1">
    <citation type="submission" date="2022-03" db="EMBL/GenBank/DDBJ databases">
        <title>Draft genome sequence of Furfurilactobacillus curtus JCM 31185.</title>
        <authorList>
            <person name="Suzuki S."/>
            <person name="Endo A."/>
            <person name="Kajikawa A."/>
        </authorList>
    </citation>
    <scope>NUCLEOTIDE SEQUENCE [LARGE SCALE GENOMIC DNA]</scope>
    <source>
        <strain evidence="7 8">JCM 31185</strain>
    </source>
</reference>
<accession>A0ABQ5JK94</accession>
<dbReference type="PROSITE" id="PS00723">
    <property type="entry name" value="POLYPRENYL_SYNTHASE_1"/>
    <property type="match status" value="1"/>
</dbReference>
<keyword evidence="3 6" id="KW-0808">Transferase</keyword>
<dbReference type="Pfam" id="PF00348">
    <property type="entry name" value="polyprenyl_synt"/>
    <property type="match status" value="1"/>
</dbReference>
<dbReference type="PANTHER" id="PTHR12001:SF69">
    <property type="entry name" value="ALL TRANS-POLYPRENYL-DIPHOSPHATE SYNTHASE PDSS1"/>
    <property type="match status" value="1"/>
</dbReference>
<dbReference type="InterPro" id="IPR008949">
    <property type="entry name" value="Isoprenoid_synthase_dom_sf"/>
</dbReference>
<dbReference type="PROSITE" id="PS00444">
    <property type="entry name" value="POLYPRENYL_SYNTHASE_2"/>
    <property type="match status" value="1"/>
</dbReference>
<dbReference type="InterPro" id="IPR000092">
    <property type="entry name" value="Polyprenyl_synt"/>
</dbReference>
<comment type="caution">
    <text evidence="7">The sequence shown here is derived from an EMBL/GenBank/DDBJ whole genome shotgun (WGS) entry which is preliminary data.</text>
</comment>
<dbReference type="EMBL" id="BQXO01000001">
    <property type="protein sequence ID" value="GKT04773.1"/>
    <property type="molecule type" value="Genomic_DNA"/>
</dbReference>
<comment type="similarity">
    <text evidence="2 6">Belongs to the FPP/GGPP synthase family.</text>
</comment>
<evidence type="ECO:0000256" key="1">
    <source>
        <dbReference type="ARBA" id="ARBA00001946"/>
    </source>
</evidence>
<organism evidence="7 8">
    <name type="scientific">Furfurilactobacillus curtus</name>
    <dbReference type="NCBI Taxonomy" id="1746200"/>
    <lineage>
        <taxon>Bacteria</taxon>
        <taxon>Bacillati</taxon>
        <taxon>Bacillota</taxon>
        <taxon>Bacilli</taxon>
        <taxon>Lactobacillales</taxon>
        <taxon>Lactobacillaceae</taxon>
        <taxon>Furfurilactobacillus</taxon>
    </lineage>
</organism>
<proteinExistence type="inferred from homology"/>
<name>A0ABQ5JK94_9LACO</name>
<evidence type="ECO:0000256" key="5">
    <source>
        <dbReference type="ARBA" id="ARBA00022842"/>
    </source>
</evidence>
<dbReference type="InterPro" id="IPR033749">
    <property type="entry name" value="Polyprenyl_synt_CS"/>
</dbReference>
<evidence type="ECO:0000256" key="3">
    <source>
        <dbReference type="ARBA" id="ARBA00022679"/>
    </source>
</evidence>
<evidence type="ECO:0000256" key="6">
    <source>
        <dbReference type="RuleBase" id="RU004466"/>
    </source>
</evidence>
<dbReference type="Gene3D" id="1.10.600.10">
    <property type="entry name" value="Farnesyl Diphosphate Synthase"/>
    <property type="match status" value="1"/>
</dbReference>
<keyword evidence="8" id="KW-1185">Reference proteome</keyword>
<dbReference type="SFLD" id="SFLDS00005">
    <property type="entry name" value="Isoprenoid_Synthase_Type_I"/>
    <property type="match status" value="1"/>
</dbReference>
<dbReference type="Proteomes" id="UP001628078">
    <property type="component" value="Unassembled WGS sequence"/>
</dbReference>
<dbReference type="CDD" id="cd00685">
    <property type="entry name" value="Trans_IPPS_HT"/>
    <property type="match status" value="1"/>
</dbReference>
<keyword evidence="4" id="KW-0479">Metal-binding</keyword>